<dbReference type="GO" id="GO:0012505">
    <property type="term" value="C:endomembrane system"/>
    <property type="evidence" value="ECO:0007669"/>
    <property type="project" value="UniProtKB-SubCell"/>
</dbReference>
<feature type="transmembrane region" description="Helical" evidence="6">
    <location>
        <begin position="274"/>
        <end position="296"/>
    </location>
</feature>
<feature type="transmembrane region" description="Helical" evidence="6">
    <location>
        <begin position="39"/>
        <end position="62"/>
    </location>
</feature>
<feature type="transmembrane region" description="Helical" evidence="6">
    <location>
        <begin position="488"/>
        <end position="505"/>
    </location>
</feature>
<dbReference type="AlphaFoldDB" id="A0A517T6P5"/>
<dbReference type="PANTHER" id="PTHR42829:SF2">
    <property type="entry name" value="NADH-UBIQUINONE OXIDOREDUCTASE CHAIN 5"/>
    <property type="match status" value="1"/>
</dbReference>
<dbReference type="Pfam" id="PF00662">
    <property type="entry name" value="Proton_antipo_N"/>
    <property type="match status" value="1"/>
</dbReference>
<dbReference type="NCBIfam" id="TIGR01974">
    <property type="entry name" value="NDH_I_L"/>
    <property type="match status" value="1"/>
</dbReference>
<evidence type="ECO:0000259" key="8">
    <source>
        <dbReference type="Pfam" id="PF00662"/>
    </source>
</evidence>
<feature type="transmembrane region" description="Helical" evidence="6">
    <location>
        <begin position="675"/>
        <end position="694"/>
    </location>
</feature>
<evidence type="ECO:0000256" key="2">
    <source>
        <dbReference type="ARBA" id="ARBA00022692"/>
    </source>
</evidence>
<sequence>MNSEHLIPFLLTTAWLAPLAGFVLNILGGFSAKNRRDPFPAYIAISCIGVSFVASAAAVFLYQSPLSGTYFTLAEFGSLKLSLDYIVDGLSVAMCLVVTLVSLCVHIFSAGYMDEELTDELVDHQVDIDGGHLHRVGRFDRFFAFLGLFSFSMMGLVLSGNLLQTFIFWELVGATSYFLIGFYYERSSASNAANKAFIMNRIGDAGFLIGLAALFTIFGNFSFEQDFASSHTSEATLTLIGLGIFAGCVGKSAQFPLQTWLPDAMEGPTPVSALVHSATMVAAGVYLVARAFPLMTPDALELIAWCGCVTLIIGAVVAIVQTDIKRVLAYSTISQLGYMMVALGCGGWSAGVFHLFTHAFFKSLLFLGAGSVIHACHHEQDMLRLGGLRKRMPVTAVTMLVGVIAISGLALPGFGIAGIHWLGFAGFYSKDAILIAAHSQIDANPPLFYVSLVGAGLTAFYMLRLWCMTFLGDAQSESAEHAHESPQHMVAPLVLLALLAVFSGFGGESGPIVEFIGHGPEVAGTHAVHHDESVEEAVAAEGVSHDAIAVMGLIAAVIGTALAIVLYGVSRTGESLLGALGPFRKLLLAGGGFDWLYDRAFVLPVKAVGGIAAMIDRYLIDAFLHFVSKATVFVASIDRFIDENLVDGAVNGLGALTMSFGQQARLVQTGSLRQYVMFIALGVIAIAVLAAVMLPM</sequence>
<dbReference type="RefSeq" id="WP_145260885.1">
    <property type="nucleotide sequence ID" value="NZ_CP036316.1"/>
</dbReference>
<dbReference type="EMBL" id="CP036316">
    <property type="protein sequence ID" value="QDT64046.1"/>
    <property type="molecule type" value="Genomic_DNA"/>
</dbReference>
<feature type="transmembrane region" description="Helical" evidence="6">
    <location>
        <begin position="397"/>
        <end position="427"/>
    </location>
</feature>
<evidence type="ECO:0000313" key="9">
    <source>
        <dbReference type="EMBL" id="QDT64046.1"/>
    </source>
</evidence>
<feature type="transmembrane region" description="Helical" evidence="6">
    <location>
        <begin position="82"/>
        <end position="108"/>
    </location>
</feature>
<dbReference type="GO" id="GO:0016020">
    <property type="term" value="C:membrane"/>
    <property type="evidence" value="ECO:0007669"/>
    <property type="project" value="UniProtKB-SubCell"/>
</dbReference>
<dbReference type="GO" id="GO:0042773">
    <property type="term" value="P:ATP synthesis coupled electron transport"/>
    <property type="evidence" value="ECO:0007669"/>
    <property type="project" value="InterPro"/>
</dbReference>
<evidence type="ECO:0000256" key="5">
    <source>
        <dbReference type="RuleBase" id="RU000320"/>
    </source>
</evidence>
<keyword evidence="9" id="KW-0560">Oxidoreductase</keyword>
<dbReference type="PRINTS" id="PR01434">
    <property type="entry name" value="NADHDHGNASE5"/>
</dbReference>
<feature type="transmembrane region" description="Helical" evidence="6">
    <location>
        <begin position="547"/>
        <end position="569"/>
    </location>
</feature>
<dbReference type="GO" id="GO:0015990">
    <property type="term" value="P:electron transport coupled proton transport"/>
    <property type="evidence" value="ECO:0007669"/>
    <property type="project" value="TreeGrafter"/>
</dbReference>
<dbReference type="PRINTS" id="PR01435">
    <property type="entry name" value="NPOXDRDTASE5"/>
</dbReference>
<dbReference type="NCBIfam" id="NF005141">
    <property type="entry name" value="PRK06590.1"/>
    <property type="match status" value="1"/>
</dbReference>
<feature type="transmembrane region" description="Helical" evidence="6">
    <location>
        <begin position="142"/>
        <end position="160"/>
    </location>
</feature>
<feature type="transmembrane region" description="Helical" evidence="6">
    <location>
        <begin position="205"/>
        <end position="223"/>
    </location>
</feature>
<protein>
    <submittedName>
        <fullName evidence="9">NADH-quinone oxidoreductase subunit L</fullName>
        <ecNumber evidence="9">1.6.5.11</ecNumber>
    </submittedName>
</protein>
<evidence type="ECO:0000256" key="3">
    <source>
        <dbReference type="ARBA" id="ARBA00022989"/>
    </source>
</evidence>
<evidence type="ECO:0000256" key="4">
    <source>
        <dbReference type="ARBA" id="ARBA00023136"/>
    </source>
</evidence>
<dbReference type="EC" id="1.6.5.11" evidence="9"/>
<dbReference type="KEGG" id="chya:V22_12760"/>
<feature type="transmembrane region" description="Helical" evidence="6">
    <location>
        <begin position="166"/>
        <end position="184"/>
    </location>
</feature>
<dbReference type="Gene3D" id="1.20.5.2700">
    <property type="match status" value="1"/>
</dbReference>
<dbReference type="InterPro" id="IPR001516">
    <property type="entry name" value="Proton_antipo_N"/>
</dbReference>
<evidence type="ECO:0000256" key="1">
    <source>
        <dbReference type="ARBA" id="ARBA00004127"/>
    </source>
</evidence>
<dbReference type="GO" id="GO:0008137">
    <property type="term" value="F:NADH dehydrogenase (ubiquinone) activity"/>
    <property type="evidence" value="ECO:0007669"/>
    <property type="project" value="InterPro"/>
</dbReference>
<dbReference type="GO" id="GO:0003954">
    <property type="term" value="F:NADH dehydrogenase activity"/>
    <property type="evidence" value="ECO:0007669"/>
    <property type="project" value="TreeGrafter"/>
</dbReference>
<evidence type="ECO:0000259" key="7">
    <source>
        <dbReference type="Pfam" id="PF00361"/>
    </source>
</evidence>
<keyword evidence="3 6" id="KW-1133">Transmembrane helix</keyword>
<reference evidence="9 10" key="1">
    <citation type="submission" date="2019-02" db="EMBL/GenBank/DDBJ databases">
        <title>Deep-cultivation of Planctomycetes and their phenomic and genomic characterization uncovers novel biology.</title>
        <authorList>
            <person name="Wiegand S."/>
            <person name="Jogler M."/>
            <person name="Boedeker C."/>
            <person name="Pinto D."/>
            <person name="Vollmers J."/>
            <person name="Rivas-Marin E."/>
            <person name="Kohn T."/>
            <person name="Peeters S.H."/>
            <person name="Heuer A."/>
            <person name="Rast P."/>
            <person name="Oberbeckmann S."/>
            <person name="Bunk B."/>
            <person name="Jeske O."/>
            <person name="Meyerdierks A."/>
            <person name="Storesund J.E."/>
            <person name="Kallscheuer N."/>
            <person name="Luecker S."/>
            <person name="Lage O.M."/>
            <person name="Pohl T."/>
            <person name="Merkel B.J."/>
            <person name="Hornburger P."/>
            <person name="Mueller R.-W."/>
            <person name="Bruemmer F."/>
            <person name="Labrenz M."/>
            <person name="Spormann A.M."/>
            <person name="Op den Camp H."/>
            <person name="Overmann J."/>
            <person name="Amann R."/>
            <person name="Jetten M.S.M."/>
            <person name="Mascher T."/>
            <person name="Medema M.H."/>
            <person name="Devos D.P."/>
            <person name="Kaster A.-K."/>
            <person name="Ovreas L."/>
            <person name="Rohde M."/>
            <person name="Galperin M.Y."/>
            <person name="Jogler C."/>
        </authorList>
    </citation>
    <scope>NUCLEOTIDE SEQUENCE [LARGE SCALE GENOMIC DNA]</scope>
    <source>
        <strain evidence="9 10">V22</strain>
    </source>
</reference>
<comment type="subcellular location">
    <subcellularLocation>
        <location evidence="1">Endomembrane system</location>
        <topology evidence="1">Multi-pass membrane protein</topology>
    </subcellularLocation>
    <subcellularLocation>
        <location evidence="5">Membrane</location>
        <topology evidence="5">Multi-pass membrane protein</topology>
    </subcellularLocation>
</comment>
<feature type="transmembrane region" description="Helical" evidence="6">
    <location>
        <begin position="6"/>
        <end position="27"/>
    </location>
</feature>
<feature type="transmembrane region" description="Helical" evidence="6">
    <location>
        <begin position="327"/>
        <end position="349"/>
    </location>
</feature>
<proteinExistence type="predicted"/>
<evidence type="ECO:0000256" key="6">
    <source>
        <dbReference type="SAM" id="Phobius"/>
    </source>
</evidence>
<feature type="transmembrane region" description="Helical" evidence="6">
    <location>
        <begin position="302"/>
        <end position="320"/>
    </location>
</feature>
<feature type="domain" description="NADH-Ubiquinone oxidoreductase (complex I) chain 5 N-terminal" evidence="8">
    <location>
        <begin position="76"/>
        <end position="116"/>
    </location>
</feature>
<dbReference type="OrthoDB" id="9807568at2"/>
<feature type="domain" description="NADH:quinone oxidoreductase/Mrp antiporter transmembrane" evidence="7">
    <location>
        <begin position="159"/>
        <end position="438"/>
    </location>
</feature>
<dbReference type="InterPro" id="IPR018393">
    <property type="entry name" value="NADHpl_OxRdtase_5_subgr"/>
</dbReference>
<dbReference type="Proteomes" id="UP000319976">
    <property type="component" value="Chromosome"/>
</dbReference>
<dbReference type="InterPro" id="IPR001750">
    <property type="entry name" value="ND/Mrp_TM"/>
</dbReference>
<feature type="transmembrane region" description="Helical" evidence="6">
    <location>
        <begin position="447"/>
        <end position="467"/>
    </location>
</feature>
<dbReference type="Pfam" id="PF00361">
    <property type="entry name" value="Proton_antipo_M"/>
    <property type="match status" value="1"/>
</dbReference>
<name>A0A517T6P5_9PLAN</name>
<organism evidence="9 10">
    <name type="scientific">Calycomorphotria hydatis</name>
    <dbReference type="NCBI Taxonomy" id="2528027"/>
    <lineage>
        <taxon>Bacteria</taxon>
        <taxon>Pseudomonadati</taxon>
        <taxon>Planctomycetota</taxon>
        <taxon>Planctomycetia</taxon>
        <taxon>Planctomycetales</taxon>
        <taxon>Planctomycetaceae</taxon>
        <taxon>Calycomorphotria</taxon>
    </lineage>
</organism>
<accession>A0A517T6P5</accession>
<keyword evidence="4 6" id="KW-0472">Membrane</keyword>
<gene>
    <name evidence="9" type="primary">nuoL</name>
    <name evidence="9" type="ORF">V22_12760</name>
</gene>
<dbReference type="InterPro" id="IPR003945">
    <property type="entry name" value="NU5C-like"/>
</dbReference>
<keyword evidence="2 5" id="KW-0812">Transmembrane</keyword>
<keyword evidence="10" id="KW-1185">Reference proteome</keyword>
<evidence type="ECO:0000313" key="10">
    <source>
        <dbReference type="Proteomes" id="UP000319976"/>
    </source>
</evidence>
<dbReference type="PANTHER" id="PTHR42829">
    <property type="entry name" value="NADH-UBIQUINONE OXIDOREDUCTASE CHAIN 5"/>
    <property type="match status" value="1"/>
</dbReference>